<dbReference type="RefSeq" id="XP_024578740.1">
    <property type="nucleotide sequence ID" value="XM_024728243.1"/>
</dbReference>
<dbReference type="Gene3D" id="1.10.10.1590">
    <property type="entry name" value="NADH-quinone oxidoreductase subunit E"/>
    <property type="match status" value="1"/>
</dbReference>
<evidence type="ECO:0000256" key="8">
    <source>
        <dbReference type="ARBA" id="ARBA00034078"/>
    </source>
</evidence>
<dbReference type="AlphaFoldDB" id="A0A0N7L5T5"/>
<evidence type="ECO:0000256" key="1">
    <source>
        <dbReference type="ARBA" id="ARBA00010643"/>
    </source>
</evidence>
<dbReference type="InterPro" id="IPR042128">
    <property type="entry name" value="NuoE_dom"/>
</dbReference>
<dbReference type="NCBIfam" id="NF005725">
    <property type="entry name" value="PRK07539.1-5"/>
    <property type="match status" value="1"/>
</dbReference>
<dbReference type="InterPro" id="IPR002023">
    <property type="entry name" value="NuoE-like"/>
</dbReference>
<evidence type="ECO:0000256" key="9">
    <source>
        <dbReference type="SAM" id="MobiDB-lite"/>
    </source>
</evidence>
<dbReference type="CDD" id="cd03064">
    <property type="entry name" value="TRX_Fd_NuoE"/>
    <property type="match status" value="1"/>
</dbReference>
<dbReference type="PROSITE" id="PS01099">
    <property type="entry name" value="COMPLEX1_24K"/>
    <property type="match status" value="1"/>
</dbReference>
<dbReference type="Proteomes" id="UP000054928">
    <property type="component" value="Unassembled WGS sequence"/>
</dbReference>
<evidence type="ECO:0000256" key="2">
    <source>
        <dbReference type="ARBA" id="ARBA00022714"/>
    </source>
</evidence>
<dbReference type="Gene3D" id="3.40.30.10">
    <property type="entry name" value="Glutaredoxin"/>
    <property type="match status" value="1"/>
</dbReference>
<dbReference type="FunFam" id="1.10.10.1590:FF:000001">
    <property type="entry name" value="NADH-quinone oxidoreductase subunit E"/>
    <property type="match status" value="1"/>
</dbReference>
<keyword evidence="3" id="KW-0479">Metal-binding</keyword>
<evidence type="ECO:0000256" key="6">
    <source>
        <dbReference type="ARBA" id="ARBA00023014"/>
    </source>
</evidence>
<dbReference type="GO" id="GO:0003954">
    <property type="term" value="F:NADH dehydrogenase activity"/>
    <property type="evidence" value="ECO:0007669"/>
    <property type="project" value="TreeGrafter"/>
</dbReference>
<dbReference type="NCBIfam" id="NF005722">
    <property type="entry name" value="PRK07539.1-2"/>
    <property type="match status" value="1"/>
</dbReference>
<dbReference type="NCBIfam" id="TIGR01958">
    <property type="entry name" value="nuoE_fam"/>
    <property type="match status" value="1"/>
</dbReference>
<comment type="cofactor">
    <cofactor evidence="8">
        <name>[2Fe-2S] cluster</name>
        <dbReference type="ChEBI" id="CHEBI:190135"/>
    </cofactor>
</comment>
<keyword evidence="7" id="KW-0520">NAD</keyword>
<dbReference type="SUPFAM" id="SSF52833">
    <property type="entry name" value="Thioredoxin-like"/>
    <property type="match status" value="1"/>
</dbReference>
<dbReference type="STRING" id="4781.A0A0N7L5T5"/>
<name>A0A0N7L5T5_PLAHL</name>
<accession>A0A0N7L5T5</accession>
<dbReference type="OMA" id="ERTMHYL"/>
<dbReference type="EMBL" id="CCYD01000645">
    <property type="protein sequence ID" value="CEG42371.1"/>
    <property type="molecule type" value="Genomic_DNA"/>
</dbReference>
<dbReference type="GO" id="GO:0005743">
    <property type="term" value="C:mitochondrial inner membrane"/>
    <property type="evidence" value="ECO:0007669"/>
    <property type="project" value="UniProtKB-ARBA"/>
</dbReference>
<keyword evidence="11" id="KW-1185">Reference proteome</keyword>
<evidence type="ECO:0000313" key="11">
    <source>
        <dbReference type="Proteomes" id="UP000054928"/>
    </source>
</evidence>
<dbReference type="GO" id="GO:0098796">
    <property type="term" value="C:membrane protein complex"/>
    <property type="evidence" value="ECO:0007669"/>
    <property type="project" value="UniProtKB-ARBA"/>
</dbReference>
<dbReference type="FunFam" id="3.40.30.10:FF:000022">
    <property type="entry name" value="NADH dehydrogenase flavoprotein 2, mitochondrial"/>
    <property type="match status" value="1"/>
</dbReference>
<dbReference type="PANTHER" id="PTHR10371">
    <property type="entry name" value="NADH DEHYDROGENASE UBIQUINONE FLAVOPROTEIN 2, MITOCHONDRIAL"/>
    <property type="match status" value="1"/>
</dbReference>
<feature type="region of interest" description="Disordered" evidence="9">
    <location>
        <begin position="231"/>
        <end position="271"/>
    </location>
</feature>
<feature type="compositionally biased region" description="Basic and acidic residues" evidence="9">
    <location>
        <begin position="250"/>
        <end position="271"/>
    </location>
</feature>
<dbReference type="OrthoDB" id="10254187at2759"/>
<evidence type="ECO:0000256" key="7">
    <source>
        <dbReference type="ARBA" id="ARBA00023027"/>
    </source>
</evidence>
<proteinExistence type="inferred from homology"/>
<dbReference type="GO" id="GO:0008137">
    <property type="term" value="F:NADH dehydrogenase (ubiquinone) activity"/>
    <property type="evidence" value="ECO:0007669"/>
    <property type="project" value="UniProtKB-ARBA"/>
</dbReference>
<protein>
    <submittedName>
        <fullName evidence="10">Nadh dehydrogenase</fullName>
    </submittedName>
</protein>
<dbReference type="GO" id="GO:1902494">
    <property type="term" value="C:catalytic complex"/>
    <property type="evidence" value="ECO:0007669"/>
    <property type="project" value="UniProtKB-ARBA"/>
</dbReference>
<dbReference type="GO" id="GO:0046872">
    <property type="term" value="F:metal ion binding"/>
    <property type="evidence" value="ECO:0007669"/>
    <property type="project" value="UniProtKB-KW"/>
</dbReference>
<keyword evidence="5" id="KW-0408">Iron</keyword>
<dbReference type="GO" id="GO:0006120">
    <property type="term" value="P:mitochondrial electron transport, NADH to ubiquinone"/>
    <property type="evidence" value="ECO:0007669"/>
    <property type="project" value="UniProtKB-ARBA"/>
</dbReference>
<sequence>MLSRSVRTFRAAIARRSSRLNTAADFHSSNAVQSSFVQHRDTEENNADTPFDFTPENYERVHAILDRYPENYKSSAIIPLLDLAQRQHGGWLPLAAMNKVARIVDVKPIQVYEVATFYTMFNREKVGKYFIQLCGTTPCMICGSEEIKKTIETHLGIKEGETTKDGKFTLREVECLGACANAPMVQINDDFYENLTPETTRELLDACKKDATPPMSKWGSLPMNGQLSCEGPQGKTSLKWEKPPGPGFRMRPDEDLKPKINPKDIKDAMLY</sequence>
<dbReference type="Pfam" id="PF01257">
    <property type="entry name" value="2Fe-2S_thioredx"/>
    <property type="match status" value="1"/>
</dbReference>
<dbReference type="PANTHER" id="PTHR10371:SF3">
    <property type="entry name" value="NADH DEHYDROGENASE [UBIQUINONE] FLAVOPROTEIN 2, MITOCHONDRIAL"/>
    <property type="match status" value="1"/>
</dbReference>
<evidence type="ECO:0000256" key="4">
    <source>
        <dbReference type="ARBA" id="ARBA00022967"/>
    </source>
</evidence>
<organism evidence="10 11">
    <name type="scientific">Plasmopara halstedii</name>
    <name type="common">Downy mildew of sunflower</name>
    <dbReference type="NCBI Taxonomy" id="4781"/>
    <lineage>
        <taxon>Eukaryota</taxon>
        <taxon>Sar</taxon>
        <taxon>Stramenopiles</taxon>
        <taxon>Oomycota</taxon>
        <taxon>Peronosporomycetes</taxon>
        <taxon>Peronosporales</taxon>
        <taxon>Peronosporaceae</taxon>
        <taxon>Plasmopara</taxon>
    </lineage>
</organism>
<dbReference type="GeneID" id="36407708"/>
<evidence type="ECO:0000313" key="10">
    <source>
        <dbReference type="EMBL" id="CEG42371.1"/>
    </source>
</evidence>
<evidence type="ECO:0000256" key="5">
    <source>
        <dbReference type="ARBA" id="ARBA00023004"/>
    </source>
</evidence>
<evidence type="ECO:0000256" key="3">
    <source>
        <dbReference type="ARBA" id="ARBA00022723"/>
    </source>
</evidence>
<dbReference type="GO" id="GO:0051537">
    <property type="term" value="F:2 iron, 2 sulfur cluster binding"/>
    <property type="evidence" value="ECO:0007669"/>
    <property type="project" value="UniProtKB-KW"/>
</dbReference>
<keyword evidence="4" id="KW-1278">Translocase</keyword>
<reference evidence="11" key="1">
    <citation type="submission" date="2014-09" db="EMBL/GenBank/DDBJ databases">
        <authorList>
            <person name="Sharma Rahul"/>
            <person name="Thines Marco"/>
        </authorList>
    </citation>
    <scope>NUCLEOTIDE SEQUENCE [LARGE SCALE GENOMIC DNA]</scope>
</reference>
<keyword evidence="6" id="KW-0411">Iron-sulfur</keyword>
<dbReference type="InterPro" id="IPR036249">
    <property type="entry name" value="Thioredoxin-like_sf"/>
</dbReference>
<dbReference type="InterPro" id="IPR041921">
    <property type="entry name" value="NuoE_N"/>
</dbReference>
<comment type="similarity">
    <text evidence="1">Belongs to the complex I 24 kDa subunit family.</text>
</comment>
<keyword evidence="2" id="KW-0001">2Fe-2S</keyword>